<accession>A0A839RJM3</accession>
<protein>
    <submittedName>
        <fullName evidence="1">Uncharacterized protein</fullName>
    </submittedName>
</protein>
<proteinExistence type="predicted"/>
<gene>
    <name evidence="1" type="ORF">FHU29_001084</name>
</gene>
<comment type="caution">
    <text evidence="1">The sequence shown here is derived from an EMBL/GenBank/DDBJ whole genome shotgun (WGS) entry which is preliminary data.</text>
</comment>
<dbReference type="OrthoDB" id="4771441at2"/>
<dbReference type="RefSeq" id="WP_064440936.1">
    <property type="nucleotide sequence ID" value="NZ_BDDI01000010.1"/>
</dbReference>
<sequence>MASDDRPSTGIPHTVAERRARMTDNVREWCRACQIPNQSDDLSDQAALLIATGYVDEETREIVLNRRRGGRDFPSAGGFSSVRRLADDHARLVRKLDESRSGPAQLIVRFRMGEAERKLSDARSAFVLSRTHYASGVLAIRRDRKAGLHLDLEQRSALFRALQRTPVPLARRSTPGDQLRSAARDAAAEGMRRLSDKSRFAELARAASERIALSPTEYAEFDDQYETLLYLAGTLFDRIHGSLSWHSAYFMVQRAQLDLASELVQIAVDTVALRGISRELEDALVSARDAASRQQIRARQGALESVWSELVNRVAALMRIDDALSEVEERLRSFAAVQRAENLDHRIDDLLSRSGTREMSAENIHHVSEQVAGVDEVIAGYQELLYGDIAELTGRETDSR</sequence>
<dbReference type="Proteomes" id="UP000567922">
    <property type="component" value="Unassembled WGS sequence"/>
</dbReference>
<dbReference type="EMBL" id="JACHWS010000001">
    <property type="protein sequence ID" value="MBB3036650.1"/>
    <property type="molecule type" value="Genomic_DNA"/>
</dbReference>
<dbReference type="AlphaFoldDB" id="A0A839RJM3"/>
<organism evidence="1 2">
    <name type="scientific">Hoyosella altamirensis</name>
    <dbReference type="NCBI Taxonomy" id="616997"/>
    <lineage>
        <taxon>Bacteria</taxon>
        <taxon>Bacillati</taxon>
        <taxon>Actinomycetota</taxon>
        <taxon>Actinomycetes</taxon>
        <taxon>Mycobacteriales</taxon>
        <taxon>Hoyosellaceae</taxon>
        <taxon>Hoyosella</taxon>
    </lineage>
</organism>
<name>A0A839RJM3_9ACTN</name>
<reference evidence="1 2" key="1">
    <citation type="submission" date="2020-08" db="EMBL/GenBank/DDBJ databases">
        <title>Sequencing the genomes of 1000 actinobacteria strains.</title>
        <authorList>
            <person name="Klenk H.-P."/>
        </authorList>
    </citation>
    <scope>NUCLEOTIDE SEQUENCE [LARGE SCALE GENOMIC DNA]</scope>
    <source>
        <strain evidence="1 2">DSM 45258</strain>
    </source>
</reference>
<evidence type="ECO:0000313" key="1">
    <source>
        <dbReference type="EMBL" id="MBB3036650.1"/>
    </source>
</evidence>
<evidence type="ECO:0000313" key="2">
    <source>
        <dbReference type="Proteomes" id="UP000567922"/>
    </source>
</evidence>
<keyword evidence="2" id="KW-1185">Reference proteome</keyword>